<dbReference type="InterPro" id="IPR005500">
    <property type="entry name" value="DUF309"/>
</dbReference>
<dbReference type="Proteomes" id="UP000657075">
    <property type="component" value="Unassembled WGS sequence"/>
</dbReference>
<proteinExistence type="predicted"/>
<dbReference type="RefSeq" id="WP_188603727.1">
    <property type="nucleotide sequence ID" value="NZ_AP026830.1"/>
</dbReference>
<gene>
    <name evidence="1" type="ORF">GCM10007112_19020</name>
</gene>
<protein>
    <recommendedName>
        <fullName evidence="3">DUF309 domain-containing protein</fullName>
    </recommendedName>
</protein>
<evidence type="ECO:0008006" key="3">
    <source>
        <dbReference type="Google" id="ProtNLM"/>
    </source>
</evidence>
<sequence>MDKLRTASLRIINIRVASRHVEIDLYIDDYKEIEKIKALGFNINELVNIGEETKNASDAHDHFVRLFNAERFWEAHEVLEDVWRRNRDEGIRGLIILAAAFVKIQENNLEAFKRLMIRARELIAKNEIPYINRERLLRKIDNALLITKPFKIEKEDLESIQKT</sequence>
<accession>A0A830E4L7</accession>
<reference evidence="1" key="1">
    <citation type="journal article" date="2014" name="Int. J. Syst. Evol. Microbiol.">
        <title>Complete genome sequence of Corynebacterium casei LMG S-19264T (=DSM 44701T), isolated from a smear-ripened cheese.</title>
        <authorList>
            <consortium name="US DOE Joint Genome Institute (JGI-PGF)"/>
            <person name="Walter F."/>
            <person name="Albersmeier A."/>
            <person name="Kalinowski J."/>
            <person name="Ruckert C."/>
        </authorList>
    </citation>
    <scope>NUCLEOTIDE SEQUENCE</scope>
    <source>
        <strain evidence="1">JCM 11219</strain>
    </source>
</reference>
<name>A0A830E4L7_9CREN</name>
<dbReference type="SUPFAM" id="SSF140663">
    <property type="entry name" value="TTHA0068-like"/>
    <property type="match status" value="1"/>
</dbReference>
<dbReference type="Pfam" id="PF03745">
    <property type="entry name" value="DUF309"/>
    <property type="match status" value="1"/>
</dbReference>
<dbReference type="GeneID" id="76207260"/>
<reference evidence="1" key="2">
    <citation type="submission" date="2020-09" db="EMBL/GenBank/DDBJ databases">
        <authorList>
            <person name="Sun Q."/>
            <person name="Ohkuma M."/>
        </authorList>
    </citation>
    <scope>NUCLEOTIDE SEQUENCE</scope>
    <source>
        <strain evidence="1">JCM 11219</strain>
    </source>
</reference>
<dbReference type="Gene3D" id="1.10.3450.10">
    <property type="entry name" value="TTHA0068-like"/>
    <property type="match status" value="1"/>
</dbReference>
<dbReference type="AlphaFoldDB" id="A0A830E4L7"/>
<dbReference type="EMBL" id="BMNM01000009">
    <property type="protein sequence ID" value="GGI82461.1"/>
    <property type="molecule type" value="Genomic_DNA"/>
</dbReference>
<dbReference type="InterPro" id="IPR023203">
    <property type="entry name" value="TTHA0068_sf"/>
</dbReference>
<organism evidence="1 2">
    <name type="scientific">Vulcanisaeta souniana JCM 11219</name>
    <dbReference type="NCBI Taxonomy" id="1293586"/>
    <lineage>
        <taxon>Archaea</taxon>
        <taxon>Thermoproteota</taxon>
        <taxon>Thermoprotei</taxon>
        <taxon>Thermoproteales</taxon>
        <taxon>Thermoproteaceae</taxon>
        <taxon>Vulcanisaeta</taxon>
    </lineage>
</organism>
<evidence type="ECO:0000313" key="1">
    <source>
        <dbReference type="EMBL" id="GGI82461.1"/>
    </source>
</evidence>
<dbReference type="OrthoDB" id="28179at2157"/>
<evidence type="ECO:0000313" key="2">
    <source>
        <dbReference type="Proteomes" id="UP000657075"/>
    </source>
</evidence>
<comment type="caution">
    <text evidence="1">The sequence shown here is derived from an EMBL/GenBank/DDBJ whole genome shotgun (WGS) entry which is preliminary data.</text>
</comment>